<proteinExistence type="inferred from homology"/>
<gene>
    <name evidence="5" type="ORF">APHIGO_LOCUS3847</name>
</gene>
<dbReference type="Pfam" id="PF13339">
    <property type="entry name" value="AATF-Che1"/>
    <property type="match status" value="1"/>
</dbReference>
<dbReference type="PANTHER" id="PTHR15565">
    <property type="entry name" value="AATF PROTEIN APOPTOSIS ANTAGONIZING TRANSCRIPTION FACTOR"/>
    <property type="match status" value="1"/>
</dbReference>
<evidence type="ECO:0000256" key="2">
    <source>
        <dbReference type="SAM" id="MobiDB-lite"/>
    </source>
</evidence>
<feature type="domain" description="Apoptosis-antagonizing transcription factor C-terminal" evidence="3">
    <location>
        <begin position="260"/>
        <end position="342"/>
    </location>
</feature>
<evidence type="ECO:0000259" key="3">
    <source>
        <dbReference type="Pfam" id="PF08164"/>
    </source>
</evidence>
<dbReference type="InterPro" id="IPR039223">
    <property type="entry name" value="AATF/Bfr2"/>
</dbReference>
<keyword evidence="6" id="KW-1185">Reference proteome</keyword>
<reference evidence="5" key="1">
    <citation type="submission" date="2022-02" db="EMBL/GenBank/DDBJ databases">
        <authorList>
            <person name="King R."/>
        </authorList>
    </citation>
    <scope>NUCLEOTIDE SEQUENCE</scope>
</reference>
<feature type="compositionally biased region" description="Acidic residues" evidence="2">
    <location>
        <begin position="14"/>
        <end position="33"/>
    </location>
</feature>
<dbReference type="GO" id="GO:0005730">
    <property type="term" value="C:nucleolus"/>
    <property type="evidence" value="ECO:0007669"/>
    <property type="project" value="TreeGrafter"/>
</dbReference>
<dbReference type="AlphaFoldDB" id="A0A9P0NHZ3"/>
<feature type="compositionally biased region" description="Acidic residues" evidence="2">
    <location>
        <begin position="44"/>
        <end position="53"/>
    </location>
</feature>
<evidence type="ECO:0008006" key="7">
    <source>
        <dbReference type="Google" id="ProtNLM"/>
    </source>
</evidence>
<protein>
    <recommendedName>
        <fullName evidence="7">Protein AATF</fullName>
    </recommendedName>
</protein>
<dbReference type="InterPro" id="IPR025160">
    <property type="entry name" value="AATF"/>
</dbReference>
<evidence type="ECO:0000313" key="6">
    <source>
        <dbReference type="Proteomes" id="UP001154329"/>
    </source>
</evidence>
<dbReference type="InterPro" id="IPR012617">
    <property type="entry name" value="AATF_C"/>
</dbReference>
<organism evidence="5 6">
    <name type="scientific">Aphis gossypii</name>
    <name type="common">Cotton aphid</name>
    <dbReference type="NCBI Taxonomy" id="80765"/>
    <lineage>
        <taxon>Eukaryota</taxon>
        <taxon>Metazoa</taxon>
        <taxon>Ecdysozoa</taxon>
        <taxon>Arthropoda</taxon>
        <taxon>Hexapoda</taxon>
        <taxon>Insecta</taxon>
        <taxon>Pterygota</taxon>
        <taxon>Neoptera</taxon>
        <taxon>Paraneoptera</taxon>
        <taxon>Hemiptera</taxon>
        <taxon>Sternorrhyncha</taxon>
        <taxon>Aphidomorpha</taxon>
        <taxon>Aphidoidea</taxon>
        <taxon>Aphididae</taxon>
        <taxon>Aphidini</taxon>
        <taxon>Aphis</taxon>
        <taxon>Aphis</taxon>
    </lineage>
</organism>
<accession>A0A9P0NHZ3</accession>
<feature type="region of interest" description="Disordered" evidence="2">
    <location>
        <begin position="1"/>
        <end position="65"/>
    </location>
</feature>
<feature type="domain" description="AATF leucine zipper-containing" evidence="4">
    <location>
        <begin position="68"/>
        <end position="191"/>
    </location>
</feature>
<dbReference type="GO" id="GO:0006357">
    <property type="term" value="P:regulation of transcription by RNA polymerase II"/>
    <property type="evidence" value="ECO:0007669"/>
    <property type="project" value="TreeGrafter"/>
</dbReference>
<dbReference type="EMBL" id="OU899034">
    <property type="protein sequence ID" value="CAH1717020.1"/>
    <property type="molecule type" value="Genomic_DNA"/>
</dbReference>
<dbReference type="PANTHER" id="PTHR15565:SF0">
    <property type="entry name" value="PROTEIN AATF"/>
    <property type="match status" value="1"/>
</dbReference>
<dbReference type="Pfam" id="PF08164">
    <property type="entry name" value="TRAUB"/>
    <property type="match status" value="1"/>
</dbReference>
<evidence type="ECO:0000259" key="4">
    <source>
        <dbReference type="Pfam" id="PF13339"/>
    </source>
</evidence>
<evidence type="ECO:0000313" key="5">
    <source>
        <dbReference type="EMBL" id="CAH1717020.1"/>
    </source>
</evidence>
<sequence>MSSFSEEISSYDEMGSDEEMVSNEEIDSEEFGSDTEIKSSEEFIGSDDEDNYSEDGSSSQDIAKPSTDMEKAQIVIAHKEFYDNLLLLRIKLQKCLALANTLPQDIDKITAEDKEVCAYDTIKDLEQYLTMVVKYQTDLLVKNQNVKMIDKDKVSSLTNKLNHKDFENVLQAHHEIFKPYRDETIQFWNERTKLASGKAAKSDFSAFDQPTLLQIDQIMADKTRLIERTQIKRSKYCIVGNPESINNDVDQEIFDDDDFYHKLLRDYIENKTADVTDSTQLGKQWLQLQKLRSKMKRKVDTRSTKGRKLRYTVHTKLMNFMAPNDQSPWSDEAKQDLYNSLFGKKSTG</sequence>
<name>A0A9P0NHZ3_APHGO</name>
<reference evidence="5" key="2">
    <citation type="submission" date="2022-10" db="EMBL/GenBank/DDBJ databases">
        <authorList>
            <consortium name="ENA_rothamsted_submissions"/>
            <consortium name="culmorum"/>
            <person name="King R."/>
        </authorList>
    </citation>
    <scope>NUCLEOTIDE SEQUENCE</scope>
</reference>
<comment type="similarity">
    <text evidence="1">Belongs to the AATF family.</text>
</comment>
<dbReference type="OrthoDB" id="5783963at2759"/>
<evidence type="ECO:0000256" key="1">
    <source>
        <dbReference type="ARBA" id="ARBA00008966"/>
    </source>
</evidence>
<dbReference type="Proteomes" id="UP001154329">
    <property type="component" value="Chromosome 1"/>
</dbReference>